<dbReference type="PROSITE" id="PS51257">
    <property type="entry name" value="PROKAR_LIPOPROTEIN"/>
    <property type="match status" value="1"/>
</dbReference>
<evidence type="ECO:0008006" key="4">
    <source>
        <dbReference type="Google" id="ProtNLM"/>
    </source>
</evidence>
<proteinExistence type="predicted"/>
<keyword evidence="3" id="KW-1185">Reference proteome</keyword>
<feature type="signal peptide" evidence="1">
    <location>
        <begin position="1"/>
        <end position="19"/>
    </location>
</feature>
<comment type="caution">
    <text evidence="2">The sequence shown here is derived from an EMBL/GenBank/DDBJ whole genome shotgun (WGS) entry which is preliminary data.</text>
</comment>
<evidence type="ECO:0000313" key="2">
    <source>
        <dbReference type="EMBL" id="MDH7453842.1"/>
    </source>
</evidence>
<sequence length="134" mass="14329">MRALRLIACCLPLAVAACGQDGAALRQARDALATGLPEPYFEDLVIEAVLVEGDALVQLVRSPEGRAEATRQHPRFQELREAEQEALVDLCAVPAIAPLVATDARLVRRFVDREGGVFFEVEMPAGDCADASAG</sequence>
<organism evidence="2 3">
    <name type="scientific">Luteimonas composti</name>
    <dbReference type="NCBI Taxonomy" id="398257"/>
    <lineage>
        <taxon>Bacteria</taxon>
        <taxon>Pseudomonadati</taxon>
        <taxon>Pseudomonadota</taxon>
        <taxon>Gammaproteobacteria</taxon>
        <taxon>Lysobacterales</taxon>
        <taxon>Lysobacteraceae</taxon>
        <taxon>Luteimonas</taxon>
    </lineage>
</organism>
<evidence type="ECO:0000313" key="3">
    <source>
        <dbReference type="Proteomes" id="UP001160550"/>
    </source>
</evidence>
<dbReference type="RefSeq" id="WP_280943053.1">
    <property type="nucleotide sequence ID" value="NZ_JARYGX010000023.1"/>
</dbReference>
<keyword evidence="1" id="KW-0732">Signal</keyword>
<protein>
    <recommendedName>
        <fullName evidence="4">Lipoprotein</fullName>
    </recommendedName>
</protein>
<name>A0ABT6MT90_9GAMM</name>
<evidence type="ECO:0000256" key="1">
    <source>
        <dbReference type="SAM" id="SignalP"/>
    </source>
</evidence>
<reference evidence="2" key="2">
    <citation type="submission" date="2023-04" db="EMBL/GenBank/DDBJ databases">
        <authorList>
            <person name="Sun J.-Q."/>
        </authorList>
    </citation>
    <scope>NUCLEOTIDE SEQUENCE</scope>
    <source>
        <strain evidence="2">CC-YY355</strain>
    </source>
</reference>
<feature type="chain" id="PRO_5045250671" description="Lipoprotein" evidence="1">
    <location>
        <begin position="20"/>
        <end position="134"/>
    </location>
</feature>
<accession>A0ABT6MT90</accession>
<dbReference type="Proteomes" id="UP001160550">
    <property type="component" value="Unassembled WGS sequence"/>
</dbReference>
<dbReference type="EMBL" id="JARYGX010000023">
    <property type="protein sequence ID" value="MDH7453842.1"/>
    <property type="molecule type" value="Genomic_DNA"/>
</dbReference>
<reference evidence="2" key="1">
    <citation type="journal article" date="2007" name="Int. J. Syst. Evol. Microbiol.">
        <title>Luteimonas composti sp. nov., a moderately thermophilic bacterium isolated from food waste.</title>
        <authorList>
            <person name="Young C.C."/>
            <person name="Kampfer P."/>
            <person name="Chen W.M."/>
            <person name="Yen W.S."/>
            <person name="Arun A.B."/>
            <person name="Lai W.A."/>
            <person name="Shen F.T."/>
            <person name="Rekha P.D."/>
            <person name="Lin K.Y."/>
            <person name="Chou J.H."/>
        </authorList>
    </citation>
    <scope>NUCLEOTIDE SEQUENCE</scope>
    <source>
        <strain evidence="2">CC-YY355</strain>
    </source>
</reference>
<gene>
    <name evidence="2" type="ORF">QF205_12310</name>
</gene>